<organism evidence="2">
    <name type="scientific">Panstrongylus lignarius</name>
    <dbReference type="NCBI Taxonomy" id="156445"/>
    <lineage>
        <taxon>Eukaryota</taxon>
        <taxon>Metazoa</taxon>
        <taxon>Ecdysozoa</taxon>
        <taxon>Arthropoda</taxon>
        <taxon>Hexapoda</taxon>
        <taxon>Insecta</taxon>
        <taxon>Pterygota</taxon>
        <taxon>Neoptera</taxon>
        <taxon>Paraneoptera</taxon>
        <taxon>Hemiptera</taxon>
        <taxon>Heteroptera</taxon>
        <taxon>Panheteroptera</taxon>
        <taxon>Cimicomorpha</taxon>
        <taxon>Reduviidae</taxon>
        <taxon>Triatominae</taxon>
        <taxon>Panstrongylus</taxon>
    </lineage>
</organism>
<dbReference type="GO" id="GO:0006869">
    <property type="term" value="P:lipid transport"/>
    <property type="evidence" value="ECO:0007669"/>
    <property type="project" value="InterPro"/>
</dbReference>
<feature type="signal peptide" evidence="1">
    <location>
        <begin position="1"/>
        <end position="20"/>
    </location>
</feature>
<dbReference type="InterPro" id="IPR010009">
    <property type="entry name" value="ApoLp-III"/>
</dbReference>
<dbReference type="EMBL" id="GFTR01003102">
    <property type="protein sequence ID" value="JAW13324.1"/>
    <property type="molecule type" value="Transcribed_RNA"/>
</dbReference>
<accession>A0A224XQF7</accession>
<dbReference type="SUPFAM" id="SSF47857">
    <property type="entry name" value="Apolipophorin-III"/>
    <property type="match status" value="1"/>
</dbReference>
<dbReference type="Pfam" id="PF07464">
    <property type="entry name" value="ApoLp-III"/>
    <property type="match status" value="1"/>
</dbReference>
<protein>
    <submittedName>
        <fullName evidence="2">Putative conserved secreted protein</fullName>
    </submittedName>
</protein>
<dbReference type="Gene3D" id="1.20.120.20">
    <property type="entry name" value="Apolipoprotein"/>
    <property type="match status" value="1"/>
</dbReference>
<proteinExistence type="predicted"/>
<keyword evidence="1" id="KW-0732">Signal</keyword>
<sequence length="186" mass="21155">MKQIFVLTVAVLFLVQSGKSEQPKTTVFQDVVQNTREFFDGVGNQLKEKIGLSKNPNGQEIVKVFREHNEKLAQNLKETGKKLEEQLKSNPEVQSIVENVRSLFNAEGEKLKKAYPNVAVSTENLAKSVQATWTSITKEVEKSYQEFNKVGGRREEIDNYFINFFDKIKANAGELEAKVEKLTKKN</sequence>
<evidence type="ECO:0000256" key="1">
    <source>
        <dbReference type="SAM" id="SignalP"/>
    </source>
</evidence>
<dbReference type="AlphaFoldDB" id="A0A224XQF7"/>
<name>A0A224XQF7_9HEMI</name>
<dbReference type="GO" id="GO:0008289">
    <property type="term" value="F:lipid binding"/>
    <property type="evidence" value="ECO:0007669"/>
    <property type="project" value="InterPro"/>
</dbReference>
<evidence type="ECO:0000313" key="2">
    <source>
        <dbReference type="EMBL" id="JAW13324.1"/>
    </source>
</evidence>
<feature type="chain" id="PRO_5012081590" evidence="1">
    <location>
        <begin position="21"/>
        <end position="186"/>
    </location>
</feature>
<reference evidence="2" key="1">
    <citation type="journal article" date="2018" name="PLoS Negl. Trop. Dis.">
        <title>An insight into the salivary gland and fat body transcriptome of Panstrongylus lignarius (Hemiptera: Heteroptera), the main vector of Chagas disease in Peru.</title>
        <authorList>
            <person name="Nevoa J.C."/>
            <person name="Mendes M.T."/>
            <person name="da Silva M.V."/>
            <person name="Soares S.C."/>
            <person name="Oliveira C.J.F."/>
            <person name="Ribeiro J.M.C."/>
        </authorList>
    </citation>
    <scope>NUCLEOTIDE SEQUENCE</scope>
</reference>
<dbReference type="GO" id="GO:0005576">
    <property type="term" value="C:extracellular region"/>
    <property type="evidence" value="ECO:0007669"/>
    <property type="project" value="InterPro"/>
</dbReference>